<evidence type="ECO:0000313" key="1">
    <source>
        <dbReference type="EMBL" id="GAJ24315.1"/>
    </source>
</evidence>
<comment type="caution">
    <text evidence="1">The sequence shown here is derived from an EMBL/GenBank/DDBJ whole genome shotgun (WGS) entry which is preliminary data.</text>
</comment>
<sequence length="85" mass="9413">KGREYCFSKGIIGMMSSTENPEQIEAYCKLGKTYEVKPGIKERFEVFASAAEAAKGKIESIPKGERLAPWLSAVGEELEKWGVEV</sequence>
<feature type="non-terminal residue" evidence="1">
    <location>
        <position position="1"/>
    </location>
</feature>
<dbReference type="AlphaFoldDB" id="X1W2U5"/>
<gene>
    <name evidence="1" type="ORF">S12H4_59308</name>
</gene>
<proteinExistence type="predicted"/>
<name>X1W2U5_9ZZZZ</name>
<organism evidence="1">
    <name type="scientific">marine sediment metagenome</name>
    <dbReference type="NCBI Taxonomy" id="412755"/>
    <lineage>
        <taxon>unclassified sequences</taxon>
        <taxon>metagenomes</taxon>
        <taxon>ecological metagenomes</taxon>
    </lineage>
</organism>
<protein>
    <submittedName>
        <fullName evidence="1">Uncharacterized protein</fullName>
    </submittedName>
</protein>
<reference evidence="1" key="1">
    <citation type="journal article" date="2014" name="Front. Microbiol.">
        <title>High frequency of phylogenetically diverse reductive dehalogenase-homologous genes in deep subseafloor sedimentary metagenomes.</title>
        <authorList>
            <person name="Kawai M."/>
            <person name="Futagami T."/>
            <person name="Toyoda A."/>
            <person name="Takaki Y."/>
            <person name="Nishi S."/>
            <person name="Hori S."/>
            <person name="Arai W."/>
            <person name="Tsubouchi T."/>
            <person name="Morono Y."/>
            <person name="Uchiyama I."/>
            <person name="Ito T."/>
            <person name="Fujiyama A."/>
            <person name="Inagaki F."/>
            <person name="Takami H."/>
        </authorList>
    </citation>
    <scope>NUCLEOTIDE SEQUENCE</scope>
    <source>
        <strain evidence="1">Expedition CK06-06</strain>
    </source>
</reference>
<dbReference type="EMBL" id="BARW01038720">
    <property type="protein sequence ID" value="GAJ24315.1"/>
    <property type="molecule type" value="Genomic_DNA"/>
</dbReference>
<accession>X1W2U5</accession>